<dbReference type="PANTHER" id="PTHR33303:SF2">
    <property type="entry name" value="COA-BINDING DOMAIN-CONTAINING PROTEIN"/>
    <property type="match status" value="1"/>
</dbReference>
<gene>
    <name evidence="3" type="ORF">GCM10010170_066060</name>
</gene>
<sequence length="191" mass="21062">MRTARRILAAARTIAVVEASRDPMEPAHWVPKMLQEQGWRIIPVNPHAHRLIGEHVYGDLADVPYAVDIVCVFRPSSEAPEIVRAAAAIGARAVWLQRGIVSAQARRLAEAAGMDYVEDTCIGEERALSQMVVGGLTPPGRVWHGIGPQPEPVPGRAAPSPSRTLERPVRRATRRRSGRKVDRRRSGARQR</sequence>
<dbReference type="InterPro" id="IPR036291">
    <property type="entry name" value="NAD(P)-bd_dom_sf"/>
</dbReference>
<dbReference type="Proteomes" id="UP001501444">
    <property type="component" value="Unassembled WGS sequence"/>
</dbReference>
<dbReference type="SUPFAM" id="SSF51735">
    <property type="entry name" value="NAD(P)-binding Rossmann-fold domains"/>
    <property type="match status" value="1"/>
</dbReference>
<dbReference type="Pfam" id="PF13380">
    <property type="entry name" value="CoA_binding_2"/>
    <property type="match status" value="1"/>
</dbReference>
<dbReference type="SMART" id="SM00881">
    <property type="entry name" value="CoA_binding"/>
    <property type="match status" value="1"/>
</dbReference>
<dbReference type="EMBL" id="BAAARV010000065">
    <property type="protein sequence ID" value="GAA2366949.1"/>
    <property type="molecule type" value="Genomic_DNA"/>
</dbReference>
<evidence type="ECO:0000313" key="3">
    <source>
        <dbReference type="EMBL" id="GAA2366949.1"/>
    </source>
</evidence>
<reference evidence="3 4" key="1">
    <citation type="journal article" date="2019" name="Int. J. Syst. Evol. Microbiol.">
        <title>The Global Catalogue of Microorganisms (GCM) 10K type strain sequencing project: providing services to taxonomists for standard genome sequencing and annotation.</title>
        <authorList>
            <consortium name="The Broad Institute Genomics Platform"/>
            <consortium name="The Broad Institute Genome Sequencing Center for Infectious Disease"/>
            <person name="Wu L."/>
            <person name="Ma J."/>
        </authorList>
    </citation>
    <scope>NUCLEOTIDE SEQUENCE [LARGE SCALE GENOMIC DNA]</scope>
    <source>
        <strain evidence="3 4">JCM 3272</strain>
    </source>
</reference>
<feature type="region of interest" description="Disordered" evidence="1">
    <location>
        <begin position="142"/>
        <end position="191"/>
    </location>
</feature>
<dbReference type="Gene3D" id="3.40.50.720">
    <property type="entry name" value="NAD(P)-binding Rossmann-like Domain"/>
    <property type="match status" value="1"/>
</dbReference>
<organism evidence="3 4">
    <name type="scientific">Dactylosporangium salmoneum</name>
    <dbReference type="NCBI Taxonomy" id="53361"/>
    <lineage>
        <taxon>Bacteria</taxon>
        <taxon>Bacillati</taxon>
        <taxon>Actinomycetota</taxon>
        <taxon>Actinomycetes</taxon>
        <taxon>Micromonosporales</taxon>
        <taxon>Micromonosporaceae</taxon>
        <taxon>Dactylosporangium</taxon>
    </lineage>
</organism>
<feature type="compositionally biased region" description="Basic residues" evidence="1">
    <location>
        <begin position="170"/>
        <end position="191"/>
    </location>
</feature>
<accession>A0ABN3H1K8</accession>
<comment type="caution">
    <text evidence="3">The sequence shown here is derived from an EMBL/GenBank/DDBJ whole genome shotgun (WGS) entry which is preliminary data.</text>
</comment>
<feature type="domain" description="CoA-binding" evidence="2">
    <location>
        <begin position="8"/>
        <end position="100"/>
    </location>
</feature>
<proteinExistence type="predicted"/>
<dbReference type="PANTHER" id="PTHR33303">
    <property type="entry name" value="CYTOPLASMIC PROTEIN-RELATED"/>
    <property type="match status" value="1"/>
</dbReference>
<evidence type="ECO:0000259" key="2">
    <source>
        <dbReference type="SMART" id="SM00881"/>
    </source>
</evidence>
<keyword evidence="4" id="KW-1185">Reference proteome</keyword>
<evidence type="ECO:0000256" key="1">
    <source>
        <dbReference type="SAM" id="MobiDB-lite"/>
    </source>
</evidence>
<dbReference type="InterPro" id="IPR003781">
    <property type="entry name" value="CoA-bd"/>
</dbReference>
<evidence type="ECO:0000313" key="4">
    <source>
        <dbReference type="Proteomes" id="UP001501444"/>
    </source>
</evidence>
<protein>
    <recommendedName>
        <fullName evidence="2">CoA-binding domain-containing protein</fullName>
    </recommendedName>
</protein>
<name>A0ABN3H1K8_9ACTN</name>